<feature type="compositionally biased region" description="Low complexity" evidence="5">
    <location>
        <begin position="244"/>
        <end position="253"/>
    </location>
</feature>
<dbReference type="GO" id="GO:0006355">
    <property type="term" value="P:regulation of DNA-templated transcription"/>
    <property type="evidence" value="ECO:0007669"/>
    <property type="project" value="InterPro"/>
</dbReference>
<evidence type="ECO:0000256" key="2">
    <source>
        <dbReference type="ARBA" id="ARBA00009407"/>
    </source>
</evidence>
<feature type="domain" description="CRIM" evidence="7">
    <location>
        <begin position="322"/>
        <end position="456"/>
    </location>
</feature>
<feature type="region of interest" description="Disordered" evidence="5">
    <location>
        <begin position="164"/>
        <end position="260"/>
    </location>
</feature>
<protein>
    <submittedName>
        <fullName evidence="9">Uncharacterized protein</fullName>
    </submittedName>
</protein>
<dbReference type="PROSITE" id="PS51477">
    <property type="entry name" value="PAH"/>
    <property type="match status" value="1"/>
</dbReference>
<feature type="region of interest" description="Disordered" evidence="5">
    <location>
        <begin position="80"/>
        <end position="122"/>
    </location>
</feature>
<feature type="compositionally biased region" description="Polar residues" evidence="5">
    <location>
        <begin position="478"/>
        <end position="495"/>
    </location>
</feature>
<evidence type="ECO:0000259" key="6">
    <source>
        <dbReference type="Pfam" id="PF08719"/>
    </source>
</evidence>
<dbReference type="InterPro" id="IPR031313">
    <property type="entry name" value="Sin1_PH_dom"/>
</dbReference>
<comment type="caution">
    <text evidence="9">The sequence shown here is derived from an EMBL/GenBank/DDBJ whole genome shotgun (WGS) entry which is preliminary data.</text>
</comment>
<evidence type="ECO:0000259" key="7">
    <source>
        <dbReference type="Pfam" id="PF16978"/>
    </source>
</evidence>
<dbReference type="Gene3D" id="1.10.357.40">
    <property type="entry name" value="YbiA-like"/>
    <property type="match status" value="1"/>
</dbReference>
<dbReference type="EMBL" id="MVBO01000008">
    <property type="protein sequence ID" value="OZJ05974.1"/>
    <property type="molecule type" value="Genomic_DNA"/>
</dbReference>
<gene>
    <name evidence="9" type="ORF">BZG36_01213</name>
</gene>
<dbReference type="GO" id="GO:0005886">
    <property type="term" value="C:plasma membrane"/>
    <property type="evidence" value="ECO:0007669"/>
    <property type="project" value="TreeGrafter"/>
</dbReference>
<evidence type="ECO:0000313" key="9">
    <source>
        <dbReference type="EMBL" id="OZJ05974.1"/>
    </source>
</evidence>
<dbReference type="GO" id="GO:0005634">
    <property type="term" value="C:nucleus"/>
    <property type="evidence" value="ECO:0007669"/>
    <property type="project" value="UniProtKB-SubCell"/>
</dbReference>
<dbReference type="CDD" id="cd15457">
    <property type="entry name" value="NADAR"/>
    <property type="match status" value="1"/>
</dbReference>
<keyword evidence="10" id="KW-1185">Reference proteome</keyword>
<dbReference type="FunFam" id="1.20.1160.11:FF:000001">
    <property type="entry name" value="Paired amphipathic helix protein Sin3"/>
    <property type="match status" value="1"/>
</dbReference>
<evidence type="ECO:0000313" key="10">
    <source>
        <dbReference type="Proteomes" id="UP000242875"/>
    </source>
</evidence>
<dbReference type="InterPro" id="IPR037238">
    <property type="entry name" value="YbiA-like_sf"/>
</dbReference>
<sequence>MSLIADPTFVIHRMRIKYLRVDERTGERIISFQKYAMTNDYIKTAAPYYPEMDYCYSPPYSSTSGADLVYRERTVATSRKAIKGSRNKSAGGELEPVAEQGGERTAAEPTAKTGEAQKDRQPLLLRRLEHASVGRKHSAPALFITAPSKSLTHDGVQATALSPLSIAENGGPGDTAMEATASDLSNDLDGPAKSTTSFTYQPSLPFSPSLDSPDLAPPPEAAAPEADTNSDNEPEASVQSEASPTLPTLAPAARQMRPRRTVNMNDLQAFRKSNRNLLGTQALNDVTPNDSPQLERTSPTSPEFSAQTPPKASIGDEKPPTKSMLSELIAASNSAATNPFAAFRHVAGKGETNFLKLCVYFPHSSQPLKPIHVVVKRDAIVEDVIGYILYQYLEYKLDPDLTDEQIDVCKWMLKIAEEDGEVEEDLPAVDRTRRINRVSFDQFALCEASEAQAKVNHDLQVRMGRATLAARPTLSPLRGNSSTVAQKSDSGNVKGALSNNVLDRLVNPIADPMKQIKPSSPGHLVPPSAAAIPTPSTKSNLTKSALINPDYKYLRVRLPTDKHSEVSAVTTVPVLSDMFVGDVLELVCRKRKLDPNVYMLVYASTNQVVSENATVESLKLDATQELSLVRREDMMNATGGGHHLMEAGLSAAHMWRSPSKKKSDAVNVGYGASAPSQGGYLLQYKKYVVHRKTSMLVGRRECALAIDGEYIHIMPPEHRGMFDTMRTSSYHISQVQSCKQSKKAPHNFKLIIWKDRDYKTYDFEAESTQDAGEIWLSILESNLLFVVLKPALRHITTGIADLVFSSTMTGGEDLIGDAKAVGGASGSLDRESSLTISNHIRNVAPGLAPGEFISPRDANSDAFASLRDTWTNWRQTLLHGYMRNSVACLGQSKVDAVAVPAKHNDAGEALQPTKGEDNKLSTLRSSRKVPNFSDPSSIALFFLDNHYWASVEHYVQAQKFQHVDDITFAKYTLESKDPLSRMECSRVKKYGRRQSLSLPPNAIESWQQSSLALLKRALTAKFEQNPDLLQTLLATRDAILVKRGRAGPSVVDHPLMFVRQRLWQGMAETTFIMKMLPSDKTESNTPSFGFSPASISSPPTSASLLPNDTPTFTQSNHKDDLQFSQSTDAMDMFQYTNPPSNVLSGFMNLNGLDADVAKPYDGFGPVSVSDLGFGFNTPKQQDMDGGLFARNGLQNNLTDWPYYDMDIFGNTNAQSNGALGTPNAHGLLPSNMVNMIPTPPSQNAVSAATPQPVSVKDAVRYLDEVRKEFADVPGVFEAFLEIMNEFKSQSINTPSVLRRVATLFKGHPDLIKSFMIFLPPGHLLHSSNMVESKNAFNGGAEKISYRNILQIASPDGRIVIDTLSGEVTVIQHDGVSASVA</sequence>
<dbReference type="InterPro" id="IPR008828">
    <property type="entry name" value="Sin1/Avo1"/>
</dbReference>
<feature type="domain" description="NADAR" evidence="6">
    <location>
        <begin position="943"/>
        <end position="1042"/>
    </location>
</feature>
<dbReference type="OrthoDB" id="241990at2759"/>
<dbReference type="PANTHER" id="PTHR13335">
    <property type="entry name" value="TARGET OF RAPAMYCIN COMPLEX 2 SUBUNIT MAPKAP1"/>
    <property type="match status" value="1"/>
</dbReference>
<evidence type="ECO:0000256" key="4">
    <source>
        <dbReference type="PROSITE-ProRule" id="PRU00810"/>
    </source>
</evidence>
<feature type="region of interest" description="Disordered" evidence="5">
    <location>
        <begin position="473"/>
        <end position="495"/>
    </location>
</feature>
<comment type="similarity">
    <text evidence="2">Belongs to the SIN1 family.</text>
</comment>
<dbReference type="Pfam" id="PF08719">
    <property type="entry name" value="NADAR"/>
    <property type="match status" value="1"/>
</dbReference>
<dbReference type="InterPro" id="IPR031567">
    <property type="entry name" value="CRIM_dom"/>
</dbReference>
<dbReference type="GO" id="GO:0005546">
    <property type="term" value="F:phosphatidylinositol-4,5-bisphosphate binding"/>
    <property type="evidence" value="ECO:0007669"/>
    <property type="project" value="TreeGrafter"/>
</dbReference>
<reference evidence="9 10" key="1">
    <citation type="journal article" date="2017" name="Mycologia">
        <title>Bifiguratus adelaidae, gen. et sp. nov., a new member of Mucoromycotina in endophytic and soil-dwelling habitats.</title>
        <authorList>
            <person name="Torres-Cruz T.J."/>
            <person name="Billingsley Tobias T.L."/>
            <person name="Almatruk M."/>
            <person name="Hesse C."/>
            <person name="Kuske C.R."/>
            <person name="Desiro A."/>
            <person name="Benucci G.M."/>
            <person name="Bonito G."/>
            <person name="Stajich J.E."/>
            <person name="Dunlap C."/>
            <person name="Arnold A.E."/>
            <person name="Porras-Alfaro A."/>
        </authorList>
    </citation>
    <scope>NUCLEOTIDE SEQUENCE [LARGE SCALE GENOMIC DNA]</scope>
    <source>
        <strain evidence="9 10">AZ0501</strain>
    </source>
</reference>
<organism evidence="9 10">
    <name type="scientific">Bifiguratus adelaidae</name>
    <dbReference type="NCBI Taxonomy" id="1938954"/>
    <lineage>
        <taxon>Eukaryota</taxon>
        <taxon>Fungi</taxon>
        <taxon>Fungi incertae sedis</taxon>
        <taxon>Mucoromycota</taxon>
        <taxon>Mucoromycotina</taxon>
        <taxon>Endogonomycetes</taxon>
        <taxon>Endogonales</taxon>
        <taxon>Endogonales incertae sedis</taxon>
        <taxon>Bifiguratus</taxon>
    </lineage>
</organism>
<dbReference type="Pfam" id="PF16979">
    <property type="entry name" value="SIN1_PH"/>
    <property type="match status" value="1"/>
</dbReference>
<dbReference type="InterPro" id="IPR011993">
    <property type="entry name" value="PH-like_dom_sf"/>
</dbReference>
<keyword evidence="3 4" id="KW-0539">Nucleus</keyword>
<dbReference type="Gene3D" id="1.20.1160.11">
    <property type="entry name" value="Paired amphipathic helix"/>
    <property type="match status" value="1"/>
</dbReference>
<dbReference type="Proteomes" id="UP000242875">
    <property type="component" value="Unassembled WGS sequence"/>
</dbReference>
<dbReference type="GO" id="GO:0005737">
    <property type="term" value="C:cytoplasm"/>
    <property type="evidence" value="ECO:0007669"/>
    <property type="project" value="TreeGrafter"/>
</dbReference>
<feature type="region of interest" description="Disordered" evidence="5">
    <location>
        <begin position="275"/>
        <end position="323"/>
    </location>
</feature>
<comment type="subcellular location">
    <subcellularLocation>
        <location evidence="1 4">Nucleus</location>
    </subcellularLocation>
</comment>
<dbReference type="GO" id="GO:0031932">
    <property type="term" value="C:TORC2 complex"/>
    <property type="evidence" value="ECO:0007669"/>
    <property type="project" value="InterPro"/>
</dbReference>
<dbReference type="Gene3D" id="2.30.29.30">
    <property type="entry name" value="Pleckstrin-homology domain (PH domain)/Phosphotyrosine-binding domain (PTB)"/>
    <property type="match status" value="1"/>
</dbReference>
<dbReference type="InterPro" id="IPR003822">
    <property type="entry name" value="PAH"/>
</dbReference>
<name>A0A261Y651_9FUNG</name>
<evidence type="ECO:0000256" key="1">
    <source>
        <dbReference type="ARBA" id="ARBA00004123"/>
    </source>
</evidence>
<proteinExistence type="inferred from homology"/>
<dbReference type="Pfam" id="PF16978">
    <property type="entry name" value="CRIM"/>
    <property type="match status" value="1"/>
</dbReference>
<dbReference type="Pfam" id="PF02671">
    <property type="entry name" value="PAH"/>
    <property type="match status" value="1"/>
</dbReference>
<evidence type="ECO:0000259" key="8">
    <source>
        <dbReference type="Pfam" id="PF16979"/>
    </source>
</evidence>
<evidence type="ECO:0000256" key="5">
    <source>
        <dbReference type="SAM" id="MobiDB-lite"/>
    </source>
</evidence>
<dbReference type="SUPFAM" id="SSF47762">
    <property type="entry name" value="PAH2 domain"/>
    <property type="match status" value="1"/>
</dbReference>
<feature type="compositionally biased region" description="Low complexity" evidence="5">
    <location>
        <begin position="526"/>
        <end position="537"/>
    </location>
</feature>
<accession>A0A261Y651</accession>
<evidence type="ECO:0000256" key="3">
    <source>
        <dbReference type="ARBA" id="ARBA00023242"/>
    </source>
</evidence>
<feature type="domain" description="SIN1-type PH" evidence="8">
    <location>
        <begin position="683"/>
        <end position="775"/>
    </location>
</feature>
<dbReference type="PANTHER" id="PTHR13335:SF1">
    <property type="entry name" value="TARGET OF RAPAMYCIN COMPLEX 2 SUBUNIT MAPKAP1"/>
    <property type="match status" value="1"/>
</dbReference>
<feature type="compositionally biased region" description="Polar residues" evidence="5">
    <location>
        <begin position="275"/>
        <end position="310"/>
    </location>
</feature>
<dbReference type="SUPFAM" id="SSF143990">
    <property type="entry name" value="YbiA-like"/>
    <property type="match status" value="1"/>
</dbReference>
<dbReference type="InterPro" id="IPR012816">
    <property type="entry name" value="NADAR"/>
</dbReference>
<dbReference type="GO" id="GO:0038203">
    <property type="term" value="P:TORC2 signaling"/>
    <property type="evidence" value="ECO:0007669"/>
    <property type="project" value="TreeGrafter"/>
</dbReference>
<dbReference type="InterPro" id="IPR036600">
    <property type="entry name" value="PAH_sf"/>
</dbReference>
<feature type="region of interest" description="Disordered" evidence="5">
    <location>
        <begin position="519"/>
        <end position="541"/>
    </location>
</feature>
<feature type="compositionally biased region" description="Low complexity" evidence="5">
    <location>
        <begin position="202"/>
        <end position="214"/>
    </location>
</feature>